<dbReference type="GO" id="GO:0005634">
    <property type="term" value="C:nucleus"/>
    <property type="evidence" value="ECO:0007669"/>
    <property type="project" value="UniProtKB-SubCell"/>
</dbReference>
<keyword evidence="1" id="KW-0539">Nucleus</keyword>
<proteinExistence type="predicted"/>
<evidence type="ECO:0000256" key="1">
    <source>
        <dbReference type="PROSITE-ProRule" id="PRU00371"/>
    </source>
</evidence>
<dbReference type="AlphaFoldDB" id="A0A5A9PXF0"/>
<gene>
    <name evidence="4" type="ORF">E1301_Tti005938</name>
</gene>
<protein>
    <recommendedName>
        <fullName evidence="3">BESS domain-containing protein</fullName>
    </recommendedName>
</protein>
<feature type="region of interest" description="Disordered" evidence="2">
    <location>
        <begin position="72"/>
        <end position="95"/>
    </location>
</feature>
<evidence type="ECO:0000313" key="5">
    <source>
        <dbReference type="Proteomes" id="UP000324632"/>
    </source>
</evidence>
<feature type="domain" description="BESS" evidence="3">
    <location>
        <begin position="118"/>
        <end position="157"/>
    </location>
</feature>
<name>A0A5A9PXF0_9TELE</name>
<dbReference type="GO" id="GO:0003677">
    <property type="term" value="F:DNA binding"/>
    <property type="evidence" value="ECO:0007669"/>
    <property type="project" value="InterPro"/>
</dbReference>
<keyword evidence="5" id="KW-1185">Reference proteome</keyword>
<dbReference type="PROSITE" id="PS51031">
    <property type="entry name" value="BESS"/>
    <property type="match status" value="1"/>
</dbReference>
<sequence>MASRRQLLDNETEEEEQSVAPSNRLESRLKVLESSTTENCSSSSSSSSSSTLPSPLPLPVYTSLVPRELFPAAPRCPTSPCTDTSSPHLTKKKRHTEHVLLKTLERLDQESEMARQQNNDDHRFGAMLVDMLSQIDPEEKTRVKFGLYRVLFEVLDKQKPRLLH</sequence>
<evidence type="ECO:0000256" key="2">
    <source>
        <dbReference type="SAM" id="MobiDB-lite"/>
    </source>
</evidence>
<evidence type="ECO:0000313" key="4">
    <source>
        <dbReference type="EMBL" id="KAA0725226.1"/>
    </source>
</evidence>
<feature type="region of interest" description="Disordered" evidence="2">
    <location>
        <begin position="1"/>
        <end position="58"/>
    </location>
</feature>
<feature type="compositionally biased region" description="Polar residues" evidence="2">
    <location>
        <begin position="79"/>
        <end position="88"/>
    </location>
</feature>
<dbReference type="InterPro" id="IPR004210">
    <property type="entry name" value="BESS_motif"/>
</dbReference>
<comment type="subcellular location">
    <subcellularLocation>
        <location evidence="1">Nucleus</location>
    </subcellularLocation>
</comment>
<accession>A0A5A9PXF0</accession>
<dbReference type="Proteomes" id="UP000324632">
    <property type="component" value="Chromosome 1"/>
</dbReference>
<evidence type="ECO:0000259" key="3">
    <source>
        <dbReference type="PROSITE" id="PS51031"/>
    </source>
</evidence>
<comment type="caution">
    <text evidence="4">The sequence shown here is derived from an EMBL/GenBank/DDBJ whole genome shotgun (WGS) entry which is preliminary data.</text>
</comment>
<dbReference type="EMBL" id="SOYY01000001">
    <property type="protein sequence ID" value="KAA0725226.1"/>
    <property type="molecule type" value="Genomic_DNA"/>
</dbReference>
<reference evidence="4 5" key="1">
    <citation type="journal article" date="2019" name="Mol. Ecol. Resour.">
        <title>Chromosome-level genome assembly of Triplophysa tibetana, a fish adapted to the harsh high-altitude environment of the Tibetan Plateau.</title>
        <authorList>
            <person name="Yang X."/>
            <person name="Liu H."/>
            <person name="Ma Z."/>
            <person name="Zou Y."/>
            <person name="Zou M."/>
            <person name="Mao Y."/>
            <person name="Li X."/>
            <person name="Wang H."/>
            <person name="Chen T."/>
            <person name="Wang W."/>
            <person name="Yang R."/>
        </authorList>
    </citation>
    <scope>NUCLEOTIDE SEQUENCE [LARGE SCALE GENOMIC DNA]</scope>
    <source>
        <strain evidence="4">TTIB1903HZAU</strain>
        <tissue evidence="4">Muscle</tissue>
    </source>
</reference>
<feature type="compositionally biased region" description="Low complexity" evidence="2">
    <location>
        <begin position="34"/>
        <end position="58"/>
    </location>
</feature>
<organism evidence="4 5">
    <name type="scientific">Triplophysa tibetana</name>
    <dbReference type="NCBI Taxonomy" id="1572043"/>
    <lineage>
        <taxon>Eukaryota</taxon>
        <taxon>Metazoa</taxon>
        <taxon>Chordata</taxon>
        <taxon>Craniata</taxon>
        <taxon>Vertebrata</taxon>
        <taxon>Euteleostomi</taxon>
        <taxon>Actinopterygii</taxon>
        <taxon>Neopterygii</taxon>
        <taxon>Teleostei</taxon>
        <taxon>Ostariophysi</taxon>
        <taxon>Cypriniformes</taxon>
        <taxon>Nemacheilidae</taxon>
        <taxon>Triplophysa</taxon>
    </lineage>
</organism>